<comment type="catalytic activity">
    <reaction evidence="1">
        <text>Cleavage of hydrophobic, N-terminal signal or leader sequences from secreted and periplasmic proteins.</text>
        <dbReference type="EC" id="3.4.21.89"/>
    </reaction>
</comment>
<feature type="domain" description="Peptidase S26" evidence="6">
    <location>
        <begin position="28"/>
        <end position="233"/>
    </location>
</feature>
<reference evidence="7" key="1">
    <citation type="journal article" date="2015" name="Nature">
        <title>Complex archaea that bridge the gap between prokaryotes and eukaryotes.</title>
        <authorList>
            <person name="Spang A."/>
            <person name="Saw J.H."/>
            <person name="Jorgensen S.L."/>
            <person name="Zaremba-Niedzwiedzka K."/>
            <person name="Martijn J."/>
            <person name="Lind A.E."/>
            <person name="van Eijk R."/>
            <person name="Schleper C."/>
            <person name="Guy L."/>
            <person name="Ettema T.J."/>
        </authorList>
    </citation>
    <scope>NUCLEOTIDE SEQUENCE</scope>
</reference>
<dbReference type="AlphaFoldDB" id="A0A0F9CG46"/>
<dbReference type="PANTHER" id="PTHR43390:SF1">
    <property type="entry name" value="CHLOROPLAST PROCESSING PEPTIDASE"/>
    <property type="match status" value="1"/>
</dbReference>
<dbReference type="PANTHER" id="PTHR43390">
    <property type="entry name" value="SIGNAL PEPTIDASE I"/>
    <property type="match status" value="1"/>
</dbReference>
<dbReference type="NCBIfam" id="TIGR02227">
    <property type="entry name" value="sigpep_I_bact"/>
    <property type="match status" value="1"/>
</dbReference>
<keyword evidence="5" id="KW-1133">Transmembrane helix</keyword>
<accession>A0A0F9CG46</accession>
<organism evidence="7">
    <name type="scientific">marine sediment metagenome</name>
    <dbReference type="NCBI Taxonomy" id="412755"/>
    <lineage>
        <taxon>unclassified sequences</taxon>
        <taxon>metagenomes</taxon>
        <taxon>ecological metagenomes</taxon>
    </lineage>
</organism>
<dbReference type="EC" id="3.4.21.89" evidence="3"/>
<gene>
    <name evidence="7" type="ORF">LCGC14_2327010</name>
</gene>
<dbReference type="CDD" id="cd06530">
    <property type="entry name" value="S26_SPase_I"/>
    <property type="match status" value="1"/>
</dbReference>
<dbReference type="GO" id="GO:0006465">
    <property type="term" value="P:signal peptide processing"/>
    <property type="evidence" value="ECO:0007669"/>
    <property type="project" value="InterPro"/>
</dbReference>
<dbReference type="PRINTS" id="PR00727">
    <property type="entry name" value="LEADERPTASE"/>
</dbReference>
<dbReference type="InterPro" id="IPR019533">
    <property type="entry name" value="Peptidase_S26"/>
</dbReference>
<keyword evidence="5" id="KW-0472">Membrane</keyword>
<dbReference type="Pfam" id="PF10502">
    <property type="entry name" value="Peptidase_S26"/>
    <property type="match status" value="1"/>
</dbReference>
<keyword evidence="4" id="KW-0378">Hydrolase</keyword>
<feature type="transmembrane region" description="Helical" evidence="5">
    <location>
        <begin position="110"/>
        <end position="130"/>
    </location>
</feature>
<dbReference type="GO" id="GO:0016020">
    <property type="term" value="C:membrane"/>
    <property type="evidence" value="ECO:0007669"/>
    <property type="project" value="InterPro"/>
</dbReference>
<dbReference type="InterPro" id="IPR036286">
    <property type="entry name" value="LexA/Signal_pep-like_sf"/>
</dbReference>
<comment type="similarity">
    <text evidence="2">Belongs to the peptidase S26 family.</text>
</comment>
<comment type="caution">
    <text evidence="7">The sequence shown here is derived from an EMBL/GenBank/DDBJ whole genome shotgun (WGS) entry which is preliminary data.</text>
</comment>
<dbReference type="InterPro" id="IPR000223">
    <property type="entry name" value="Pept_S26A_signal_pept_1"/>
</dbReference>
<evidence type="ECO:0000256" key="3">
    <source>
        <dbReference type="ARBA" id="ARBA00013208"/>
    </source>
</evidence>
<feature type="transmembrane region" description="Helical" evidence="5">
    <location>
        <begin position="31"/>
        <end position="49"/>
    </location>
</feature>
<dbReference type="SUPFAM" id="SSF51306">
    <property type="entry name" value="LexA/Signal peptidase"/>
    <property type="match status" value="1"/>
</dbReference>
<evidence type="ECO:0000256" key="1">
    <source>
        <dbReference type="ARBA" id="ARBA00000677"/>
    </source>
</evidence>
<protein>
    <recommendedName>
        <fullName evidence="3">signal peptidase I</fullName>
        <ecNumber evidence="3">3.4.21.89</ecNumber>
    </recommendedName>
</protein>
<dbReference type="GO" id="GO:0009003">
    <property type="term" value="F:signal peptidase activity"/>
    <property type="evidence" value="ECO:0007669"/>
    <property type="project" value="UniProtKB-EC"/>
</dbReference>
<name>A0A0F9CG46_9ZZZZ</name>
<evidence type="ECO:0000256" key="2">
    <source>
        <dbReference type="ARBA" id="ARBA00009370"/>
    </source>
</evidence>
<keyword evidence="5" id="KW-0812">Transmembrane</keyword>
<dbReference type="PROSITE" id="PS00761">
    <property type="entry name" value="SPASE_I_3"/>
    <property type="match status" value="1"/>
</dbReference>
<sequence length="242" mass="27907">MAKFYYCSYPNIILEARKKQKKKKSKLRENIEAIVFALVIALFIKTFVVDVYKIPTGSMIPTIEIGDFIVATKFIYGSKIPFTKKRLPEVRSPKRGDIVIFLAPFYDPPIIIVQLLTPVIYTLTLGFVNIDPQPKFYVKRCIGLPGDEIEILNKEVYVNSRLVGGWWPEYHADPEVIPPGDSLMNNRDFFGPVIIPPGSYFMMGDNRDQSNDSRFWGFVKREDIFGKSLVRYWPPKRMGVVR</sequence>
<dbReference type="Gene3D" id="2.10.109.10">
    <property type="entry name" value="Umud Fragment, subunit A"/>
    <property type="match status" value="1"/>
</dbReference>
<dbReference type="EMBL" id="LAZR01033367">
    <property type="protein sequence ID" value="KKL48288.1"/>
    <property type="molecule type" value="Genomic_DNA"/>
</dbReference>
<evidence type="ECO:0000256" key="5">
    <source>
        <dbReference type="SAM" id="Phobius"/>
    </source>
</evidence>
<evidence type="ECO:0000259" key="6">
    <source>
        <dbReference type="Pfam" id="PF10502"/>
    </source>
</evidence>
<proteinExistence type="inferred from homology"/>
<evidence type="ECO:0000256" key="4">
    <source>
        <dbReference type="ARBA" id="ARBA00022801"/>
    </source>
</evidence>
<dbReference type="GO" id="GO:0004252">
    <property type="term" value="F:serine-type endopeptidase activity"/>
    <property type="evidence" value="ECO:0007669"/>
    <property type="project" value="InterPro"/>
</dbReference>
<dbReference type="InterPro" id="IPR019758">
    <property type="entry name" value="Pept_S26A_signal_pept_1_CS"/>
</dbReference>
<evidence type="ECO:0000313" key="7">
    <source>
        <dbReference type="EMBL" id="KKL48288.1"/>
    </source>
</evidence>